<evidence type="ECO:0000313" key="1">
    <source>
        <dbReference type="EMBL" id="CAD8209438.1"/>
    </source>
</evidence>
<keyword evidence="2" id="KW-1185">Reference proteome</keyword>
<dbReference type="AlphaFoldDB" id="A0A8S1Y874"/>
<comment type="caution">
    <text evidence="1">The sequence shown here is derived from an EMBL/GenBank/DDBJ whole genome shotgun (WGS) entry which is preliminary data.</text>
</comment>
<sequence length="76" mass="9520">MSKNNIRLQTHNLTDKLDFNRQQPYMTKEKNRLIAIQLDFLQQAQQYQINQLITHLIFKNNNYKKQWFEFHINRRR</sequence>
<gene>
    <name evidence="1" type="ORF">POCTA_138.1.T1470067</name>
</gene>
<accession>A0A8S1Y874</accession>
<evidence type="ECO:0000313" key="2">
    <source>
        <dbReference type="Proteomes" id="UP000683925"/>
    </source>
</evidence>
<protein>
    <submittedName>
        <fullName evidence="1">Uncharacterized protein</fullName>
    </submittedName>
</protein>
<dbReference type="Proteomes" id="UP000683925">
    <property type="component" value="Unassembled WGS sequence"/>
</dbReference>
<dbReference type="EMBL" id="CAJJDP010000149">
    <property type="protein sequence ID" value="CAD8209438.1"/>
    <property type="molecule type" value="Genomic_DNA"/>
</dbReference>
<organism evidence="1 2">
    <name type="scientific">Paramecium octaurelia</name>
    <dbReference type="NCBI Taxonomy" id="43137"/>
    <lineage>
        <taxon>Eukaryota</taxon>
        <taxon>Sar</taxon>
        <taxon>Alveolata</taxon>
        <taxon>Ciliophora</taxon>
        <taxon>Intramacronucleata</taxon>
        <taxon>Oligohymenophorea</taxon>
        <taxon>Peniculida</taxon>
        <taxon>Parameciidae</taxon>
        <taxon>Paramecium</taxon>
    </lineage>
</organism>
<proteinExistence type="predicted"/>
<name>A0A8S1Y874_PAROT</name>
<reference evidence="1" key="1">
    <citation type="submission" date="2021-01" db="EMBL/GenBank/DDBJ databases">
        <authorList>
            <consortium name="Genoscope - CEA"/>
            <person name="William W."/>
        </authorList>
    </citation>
    <scope>NUCLEOTIDE SEQUENCE</scope>
</reference>